<dbReference type="OMA" id="WATHTFL"/>
<reference evidence="2" key="1">
    <citation type="submission" date="2014-01" db="EMBL/GenBank/DDBJ databases">
        <title>The genome of the white-rot fungus Pycnoporus cinnabarinus: a basidiomycete model with a versatile arsenal for lignocellulosic biomass breakdown.</title>
        <authorList>
            <person name="Levasseur A."/>
            <person name="Lomascolo A."/>
            <person name="Ruiz-Duenas F.J."/>
            <person name="Uzan E."/>
            <person name="Piumi F."/>
            <person name="Kues U."/>
            <person name="Ram A.F.J."/>
            <person name="Murat C."/>
            <person name="Haon M."/>
            <person name="Benoit I."/>
            <person name="Arfi Y."/>
            <person name="Chevret D."/>
            <person name="Drula E."/>
            <person name="Kwon M.J."/>
            <person name="Gouret P."/>
            <person name="Lesage-Meessen L."/>
            <person name="Lombard V."/>
            <person name="Mariette J."/>
            <person name="Noirot C."/>
            <person name="Park J."/>
            <person name="Patyshakuliyeva A."/>
            <person name="Wieneger R.A.B."/>
            <person name="Wosten H.A.B."/>
            <person name="Martin F."/>
            <person name="Coutinho P.M."/>
            <person name="de Vries R."/>
            <person name="Martinez A.T."/>
            <person name="Klopp C."/>
            <person name="Pontarotti P."/>
            <person name="Henrissat B."/>
            <person name="Record E."/>
        </authorList>
    </citation>
    <scope>NUCLEOTIDE SEQUENCE [LARGE SCALE GENOMIC DNA]</scope>
    <source>
        <strain evidence="2">BRFM137</strain>
    </source>
</reference>
<name>A0A060SB44_PYCCI</name>
<evidence type="ECO:0000313" key="2">
    <source>
        <dbReference type="EMBL" id="CDO69608.1"/>
    </source>
</evidence>
<dbReference type="OrthoDB" id="2750857at2759"/>
<organism evidence="2 3">
    <name type="scientific">Pycnoporus cinnabarinus</name>
    <name type="common">Cinnabar-red polypore</name>
    <name type="synonym">Trametes cinnabarina</name>
    <dbReference type="NCBI Taxonomy" id="5643"/>
    <lineage>
        <taxon>Eukaryota</taxon>
        <taxon>Fungi</taxon>
        <taxon>Dikarya</taxon>
        <taxon>Basidiomycota</taxon>
        <taxon>Agaricomycotina</taxon>
        <taxon>Agaricomycetes</taxon>
        <taxon>Polyporales</taxon>
        <taxon>Polyporaceae</taxon>
        <taxon>Trametes</taxon>
    </lineage>
</organism>
<proteinExistence type="predicted"/>
<evidence type="ECO:0000313" key="3">
    <source>
        <dbReference type="Proteomes" id="UP000029665"/>
    </source>
</evidence>
<dbReference type="EMBL" id="CCBP010000050">
    <property type="protein sequence ID" value="CDO69608.1"/>
    <property type="molecule type" value="Genomic_DNA"/>
</dbReference>
<dbReference type="AlphaFoldDB" id="A0A060SB44"/>
<accession>A0A060SB44</accession>
<dbReference type="HOGENOM" id="CLU_1031118_0_0_1"/>
<dbReference type="STRING" id="5643.A0A060SB44"/>
<protein>
    <submittedName>
        <fullName evidence="2">Uncharacterized protein</fullName>
    </submittedName>
</protein>
<sequence>MSYESIEFVHHDALTEAAAAEARPQTRWESLKQQFRCALNAGLEKCTGLPGAHMSWTTDGFATRVVAGYGFTLPNWPSNIPFDDPSSIEGGVRSLETLLEAWFDPKSGFTFVPATAEQRAIAKAMPQMVHPNVKLIKTERKRSPRAIVVAPVVLHPSALIPLGCHPTSTIPAEIDNGPRSQRIDVKKPRKPRIPHPYKRTPMLPKRGVTSKRFVIELEEDAENPASVPGGSSSAVVSGRRGGGQGDYLAVNDVIYPFFQYVPVHDMFLEA</sequence>
<gene>
    <name evidence="2" type="ORF">BN946_scf184875.g11</name>
</gene>
<evidence type="ECO:0000256" key="1">
    <source>
        <dbReference type="SAM" id="MobiDB-lite"/>
    </source>
</evidence>
<comment type="caution">
    <text evidence="2">The sequence shown here is derived from an EMBL/GenBank/DDBJ whole genome shotgun (WGS) entry which is preliminary data.</text>
</comment>
<feature type="compositionally biased region" description="Low complexity" evidence="1">
    <location>
        <begin position="224"/>
        <end position="238"/>
    </location>
</feature>
<feature type="region of interest" description="Disordered" evidence="1">
    <location>
        <begin position="219"/>
        <end position="240"/>
    </location>
</feature>
<keyword evidence="3" id="KW-1185">Reference proteome</keyword>
<dbReference type="Proteomes" id="UP000029665">
    <property type="component" value="Unassembled WGS sequence"/>
</dbReference>